<reference evidence="2" key="1">
    <citation type="submission" date="2014-11" db="EMBL/GenBank/DDBJ databases">
        <authorList>
            <person name="Amaro Gonzalez C."/>
        </authorList>
    </citation>
    <scope>NUCLEOTIDE SEQUENCE</scope>
</reference>
<accession>A0A0E9XUM8</accession>
<feature type="region of interest" description="Disordered" evidence="1">
    <location>
        <begin position="1"/>
        <end position="27"/>
    </location>
</feature>
<protein>
    <submittedName>
        <fullName evidence="2">Uncharacterized protein</fullName>
    </submittedName>
</protein>
<sequence length="27" mass="2994">MFLNVEPQGESHLLTMPSRLKGNAPNL</sequence>
<proteinExistence type="predicted"/>
<name>A0A0E9XUM8_ANGAN</name>
<dbReference type="EMBL" id="GBXM01002228">
    <property type="protein sequence ID" value="JAI06350.1"/>
    <property type="molecule type" value="Transcribed_RNA"/>
</dbReference>
<dbReference type="AlphaFoldDB" id="A0A0E9XUM8"/>
<organism evidence="2">
    <name type="scientific">Anguilla anguilla</name>
    <name type="common">European freshwater eel</name>
    <name type="synonym">Muraena anguilla</name>
    <dbReference type="NCBI Taxonomy" id="7936"/>
    <lineage>
        <taxon>Eukaryota</taxon>
        <taxon>Metazoa</taxon>
        <taxon>Chordata</taxon>
        <taxon>Craniata</taxon>
        <taxon>Vertebrata</taxon>
        <taxon>Euteleostomi</taxon>
        <taxon>Actinopterygii</taxon>
        <taxon>Neopterygii</taxon>
        <taxon>Teleostei</taxon>
        <taxon>Anguilliformes</taxon>
        <taxon>Anguillidae</taxon>
        <taxon>Anguilla</taxon>
    </lineage>
</organism>
<reference evidence="2" key="2">
    <citation type="journal article" date="2015" name="Fish Shellfish Immunol.">
        <title>Early steps in the European eel (Anguilla anguilla)-Vibrio vulnificus interaction in the gills: Role of the RtxA13 toxin.</title>
        <authorList>
            <person name="Callol A."/>
            <person name="Pajuelo D."/>
            <person name="Ebbesson L."/>
            <person name="Teles M."/>
            <person name="MacKenzie S."/>
            <person name="Amaro C."/>
        </authorList>
    </citation>
    <scope>NUCLEOTIDE SEQUENCE</scope>
</reference>
<evidence type="ECO:0000256" key="1">
    <source>
        <dbReference type="SAM" id="MobiDB-lite"/>
    </source>
</evidence>
<evidence type="ECO:0000313" key="2">
    <source>
        <dbReference type="EMBL" id="JAI06350.1"/>
    </source>
</evidence>